<organism evidence="5 6">
    <name type="scientific">Hapsidospora chrysogenum (strain ATCC 11550 / CBS 779.69 / DSM 880 / IAM 14645 / JCM 23072 / IMI 49137)</name>
    <name type="common">Acremonium chrysogenum</name>
    <dbReference type="NCBI Taxonomy" id="857340"/>
    <lineage>
        <taxon>Eukaryota</taxon>
        <taxon>Fungi</taxon>
        <taxon>Dikarya</taxon>
        <taxon>Ascomycota</taxon>
        <taxon>Pezizomycotina</taxon>
        <taxon>Sordariomycetes</taxon>
        <taxon>Hypocreomycetidae</taxon>
        <taxon>Hypocreales</taxon>
        <taxon>Bionectriaceae</taxon>
        <taxon>Hapsidospora</taxon>
    </lineage>
</organism>
<dbReference type="SUPFAM" id="SSF49764">
    <property type="entry name" value="HSP20-like chaperones"/>
    <property type="match status" value="1"/>
</dbReference>
<feature type="compositionally biased region" description="Basic and acidic residues" evidence="2">
    <location>
        <begin position="397"/>
        <end position="406"/>
    </location>
</feature>
<dbReference type="STRING" id="857340.A0A086TB03"/>
<evidence type="ECO:0000313" key="6">
    <source>
        <dbReference type="Proteomes" id="UP000029964"/>
    </source>
</evidence>
<evidence type="ECO:0000259" key="3">
    <source>
        <dbReference type="PROSITE" id="PS51048"/>
    </source>
</evidence>
<dbReference type="CDD" id="cd06466">
    <property type="entry name" value="p23_CS_SGT1_like"/>
    <property type="match status" value="1"/>
</dbReference>
<dbReference type="HOGENOM" id="CLU_039532_3_1_1"/>
<protein>
    <submittedName>
        <fullName evidence="5">Protein SGT1 A-like protein</fullName>
    </submittedName>
</protein>
<keyword evidence="6" id="KW-1185">Reference proteome</keyword>
<dbReference type="PROSITE" id="PS51203">
    <property type="entry name" value="CS"/>
    <property type="match status" value="1"/>
</dbReference>
<dbReference type="PROSITE" id="PS51048">
    <property type="entry name" value="SGS"/>
    <property type="match status" value="1"/>
</dbReference>
<feature type="compositionally biased region" description="Basic and acidic residues" evidence="2">
    <location>
        <begin position="138"/>
        <end position="153"/>
    </location>
</feature>
<dbReference type="SUPFAM" id="SSF48452">
    <property type="entry name" value="TPR-like"/>
    <property type="match status" value="1"/>
</dbReference>
<dbReference type="InterPro" id="IPR007699">
    <property type="entry name" value="SGS_dom"/>
</dbReference>
<dbReference type="AlphaFoldDB" id="A0A086TB03"/>
<evidence type="ECO:0000313" key="5">
    <source>
        <dbReference type="EMBL" id="KFH46535.1"/>
    </source>
</evidence>
<dbReference type="OrthoDB" id="1898560at2759"/>
<feature type="domain" description="CS" evidence="4">
    <location>
        <begin position="241"/>
        <end position="331"/>
    </location>
</feature>
<feature type="domain" description="SGS" evidence="3">
    <location>
        <begin position="389"/>
        <end position="472"/>
    </location>
</feature>
<name>A0A086TB03_HAPC1</name>
<evidence type="ECO:0000259" key="4">
    <source>
        <dbReference type="PROSITE" id="PS51203"/>
    </source>
</evidence>
<sequence>MSYVDTAYQGLHALSQRNWDESIAKLSKALASSANPAWLIARSRALVGAGRFRDALEDADLAWHEASRRGSKRELIIEAQHRRAVAYNRLGELANADCCCVYVLRMLDGGRAAASEDPGDALTGEDGVWRVTLADAKREAEEMEAREKGENGEQKLPGLGDLPKDEGKMKTARLTQALRFQILQKMDQLPADDPARKRTATQKPPARELNSADAPAQSKSTGASNTTSTAAASAAPPQPKNEKLRLQDFQTTTTMSVSIFSKGVDKTRLNVQFNPFEVILDPIVYPDGEEKKFTLSTWGEIVPSECKYTVTPSKVELQLKKKIQGRWASLESKDGAEKTQEKPESASSAASQAQNTAAAAPQDGHQPSKSEEKLGGGTHPPTAKHALASYPTSSRTGPKDWDKLDVDSDEEESDVNSFFKKLYKNATPEQQRAMMKSFTESSGTSLSTDWNDVKGRTVEAVPPEGVEAKKWD</sequence>
<dbReference type="PANTHER" id="PTHR45862">
    <property type="entry name" value="PROTEIN SGT1 HOMOLOG"/>
    <property type="match status" value="1"/>
</dbReference>
<dbReference type="InterPro" id="IPR008978">
    <property type="entry name" value="HSP20-like_chaperone"/>
</dbReference>
<gene>
    <name evidence="5" type="ORF">ACRE_026570</name>
</gene>
<dbReference type="EMBL" id="JPKY01000018">
    <property type="protein sequence ID" value="KFH46535.1"/>
    <property type="molecule type" value="Genomic_DNA"/>
</dbReference>
<dbReference type="InterPro" id="IPR011990">
    <property type="entry name" value="TPR-like_helical_dom_sf"/>
</dbReference>
<feature type="compositionally biased region" description="Basic and acidic residues" evidence="2">
    <location>
        <begin position="331"/>
        <end position="344"/>
    </location>
</feature>
<dbReference type="Proteomes" id="UP000029964">
    <property type="component" value="Unassembled WGS sequence"/>
</dbReference>
<feature type="region of interest" description="Disordered" evidence="2">
    <location>
        <begin position="436"/>
        <end position="472"/>
    </location>
</feature>
<dbReference type="InterPro" id="IPR044563">
    <property type="entry name" value="Sgt1-like"/>
</dbReference>
<dbReference type="Pfam" id="PF05002">
    <property type="entry name" value="SGS"/>
    <property type="match status" value="1"/>
</dbReference>
<feature type="compositionally biased region" description="Low complexity" evidence="2">
    <location>
        <begin position="345"/>
        <end position="360"/>
    </location>
</feature>
<dbReference type="InterPro" id="IPR007052">
    <property type="entry name" value="CS_dom"/>
</dbReference>
<feature type="compositionally biased region" description="Polar residues" evidence="2">
    <location>
        <begin position="438"/>
        <end position="450"/>
    </location>
</feature>
<reference evidence="6" key="1">
    <citation type="journal article" date="2014" name="Genome Announc.">
        <title>Genome sequence and annotation of Acremonium chrysogenum, producer of the beta-lactam antibiotic cephalosporin C.</title>
        <authorList>
            <person name="Terfehr D."/>
            <person name="Dahlmann T.A."/>
            <person name="Specht T."/>
            <person name="Zadra I."/>
            <person name="Kuernsteiner H."/>
            <person name="Kueck U."/>
        </authorList>
    </citation>
    <scope>NUCLEOTIDE SEQUENCE [LARGE SCALE GENOMIC DNA]</scope>
    <source>
        <strain evidence="6">ATCC 11550 / CBS 779.69 / DSM 880 / IAM 14645 / JCM 23072 / IMI 49137</strain>
    </source>
</reference>
<dbReference type="Gene3D" id="2.60.40.790">
    <property type="match status" value="1"/>
</dbReference>
<dbReference type="Pfam" id="PF04969">
    <property type="entry name" value="CS"/>
    <property type="match status" value="1"/>
</dbReference>
<accession>A0A086TB03</accession>
<evidence type="ECO:0000256" key="2">
    <source>
        <dbReference type="SAM" id="MobiDB-lite"/>
    </source>
</evidence>
<feature type="compositionally biased region" description="Low complexity" evidence="2">
    <location>
        <begin position="220"/>
        <end position="235"/>
    </location>
</feature>
<proteinExistence type="inferred from homology"/>
<feature type="region of interest" description="Disordered" evidence="2">
    <location>
        <begin position="138"/>
        <end position="166"/>
    </location>
</feature>
<feature type="region of interest" description="Disordered" evidence="2">
    <location>
        <begin position="186"/>
        <end position="241"/>
    </location>
</feature>
<dbReference type="GO" id="GO:0051087">
    <property type="term" value="F:protein-folding chaperone binding"/>
    <property type="evidence" value="ECO:0007669"/>
    <property type="project" value="InterPro"/>
</dbReference>
<comment type="caution">
    <text evidence="5">The sequence shown here is derived from an EMBL/GenBank/DDBJ whole genome shotgun (WGS) entry which is preliminary data.</text>
</comment>
<comment type="similarity">
    <text evidence="1">Belongs to the SGT1 family.</text>
</comment>
<feature type="region of interest" description="Disordered" evidence="2">
    <location>
        <begin position="326"/>
        <end position="415"/>
    </location>
</feature>
<dbReference type="Gene3D" id="1.25.40.10">
    <property type="entry name" value="Tetratricopeptide repeat domain"/>
    <property type="match status" value="1"/>
</dbReference>
<evidence type="ECO:0000256" key="1">
    <source>
        <dbReference type="ARBA" id="ARBA00008509"/>
    </source>
</evidence>